<proteinExistence type="predicted"/>
<name>A0A327PIF8_9BACT</name>
<comment type="caution">
    <text evidence="1">The sequence shown here is derived from an EMBL/GenBank/DDBJ whole genome shotgun (WGS) entry which is preliminary data.</text>
</comment>
<dbReference type="Pfam" id="PF13970">
    <property type="entry name" value="DUF4221"/>
    <property type="match status" value="1"/>
</dbReference>
<dbReference type="Proteomes" id="UP000249610">
    <property type="component" value="Unassembled WGS sequence"/>
</dbReference>
<reference evidence="1 2" key="1">
    <citation type="submission" date="2018-06" db="EMBL/GenBank/DDBJ databases">
        <title>Genomic Encyclopedia of Archaeal and Bacterial Type Strains, Phase II (KMG-II): from individual species to whole genera.</title>
        <authorList>
            <person name="Goeker M."/>
        </authorList>
    </citation>
    <scope>NUCLEOTIDE SEQUENCE [LARGE SCALE GENOMIC DNA]</scope>
    <source>
        <strain evidence="1 2">DSM 23446</strain>
    </source>
</reference>
<protein>
    <submittedName>
        <fullName evidence="1">Uncharacterized protein DUF4221</fullName>
    </submittedName>
</protein>
<organism evidence="1 2">
    <name type="scientific">Algoriphagus yeomjeoni</name>
    <dbReference type="NCBI Taxonomy" id="291403"/>
    <lineage>
        <taxon>Bacteria</taxon>
        <taxon>Pseudomonadati</taxon>
        <taxon>Bacteroidota</taxon>
        <taxon>Cytophagia</taxon>
        <taxon>Cytophagales</taxon>
        <taxon>Cyclobacteriaceae</taxon>
        <taxon>Algoriphagus</taxon>
    </lineage>
</organism>
<evidence type="ECO:0000313" key="2">
    <source>
        <dbReference type="Proteomes" id="UP000249610"/>
    </source>
</evidence>
<dbReference type="EMBL" id="QLLK01000003">
    <property type="protein sequence ID" value="RAI92065.1"/>
    <property type="molecule type" value="Genomic_DNA"/>
</dbReference>
<evidence type="ECO:0000313" key="1">
    <source>
        <dbReference type="EMBL" id="RAI92065.1"/>
    </source>
</evidence>
<dbReference type="AlphaFoldDB" id="A0A327PIF8"/>
<keyword evidence="2" id="KW-1185">Reference proteome</keyword>
<gene>
    <name evidence="1" type="ORF">LV83_01292</name>
</gene>
<sequence>MDSIDSQSYLMDSLILKIDDKSSYDFNYFDIGRIDGIEKLVVLNQINSSVDFYSLQDGNIEDRFDVPQDGPTPVRNTQGMLFYNQDSIFVFTSFLLSRFGLFDKNGEIRSLHRPIIETDNLRDKVINQASSPTLPTVYSNGKLFFSQLTLGNPAGNPKFSESHNPEFIYYLEKDSIAQVHHLKMPADYKGSTMPLSFSFHSKAMNDANEFVVSWFATDSLYVFDMDFNLKSKHLGKSGLSKGFEKTTYPLSQEEADRLTISQTHYPRLIYDPYRRLYYRFAYIGRPYDPNELIDYKSTQKNPFSIIVLDEDFIKLEEVVFPGSVYNLYHAFVAESGLYLPMANIFYVNLSEDEVKYEIFDFSSL</sequence>
<dbReference type="InterPro" id="IPR025316">
    <property type="entry name" value="DUF4221"/>
</dbReference>
<accession>A0A327PIF8</accession>